<dbReference type="CDD" id="cd02042">
    <property type="entry name" value="ParAB_family"/>
    <property type="match status" value="1"/>
</dbReference>
<dbReference type="PANTHER" id="PTHR13696:SF99">
    <property type="entry name" value="COBYRINIC ACID AC-DIAMIDE SYNTHASE"/>
    <property type="match status" value="1"/>
</dbReference>
<feature type="domain" description="AAA" evidence="1">
    <location>
        <begin position="1"/>
        <end position="187"/>
    </location>
</feature>
<accession>A0A9C7GWE8</accession>
<dbReference type="InterPro" id="IPR027417">
    <property type="entry name" value="P-loop_NTPase"/>
</dbReference>
<dbReference type="Gene3D" id="3.40.50.300">
    <property type="entry name" value="P-loop containing nucleotide triphosphate hydrolases"/>
    <property type="match status" value="1"/>
</dbReference>
<evidence type="ECO:0000259" key="1">
    <source>
        <dbReference type="Pfam" id="PF13614"/>
    </source>
</evidence>
<geneLocation type="plasmid" evidence="2">
    <name>pMO1</name>
</geneLocation>
<dbReference type="PANTHER" id="PTHR13696">
    <property type="entry name" value="P-LOOP CONTAINING NUCLEOSIDE TRIPHOSPHATE HYDROLASE"/>
    <property type="match status" value="1"/>
</dbReference>
<reference evidence="2" key="1">
    <citation type="submission" date="2023-02" db="EMBL/GenBank/DDBJ databases">
        <authorList>
            <person name="Lossouarn J."/>
            <person name="Nesbo L C."/>
            <person name="Geslin C."/>
        </authorList>
    </citation>
    <scope>NUCLEOTIDE SEQUENCE</scope>
    <source>
        <strain evidence="2">Type strain: Marinitoga okinawensis TFS10-5</strain>
        <plasmid evidence="2">pMO1</plasmid>
    </source>
</reference>
<dbReference type="EMBL" id="OX370180">
    <property type="protein sequence ID" value="CAI4093972.1"/>
    <property type="molecule type" value="Genomic_DNA"/>
</dbReference>
<protein>
    <submittedName>
        <fullName evidence="2">Plasmid partitioning protein ParA</fullName>
    </submittedName>
</protein>
<dbReference type="AlphaFoldDB" id="A0A9C7GWE8"/>
<gene>
    <name evidence="2" type="ORF">PMO1_20</name>
</gene>
<dbReference type="Pfam" id="PF13614">
    <property type="entry name" value="AAA_31"/>
    <property type="match status" value="1"/>
</dbReference>
<evidence type="ECO:0000313" key="2">
    <source>
        <dbReference type="EMBL" id="CAI4093972.1"/>
    </source>
</evidence>
<organism evidence="2">
    <name type="scientific">Marinitoga okinawensis</name>
    <dbReference type="NCBI Taxonomy" id="389480"/>
    <lineage>
        <taxon>Bacteria</taxon>
        <taxon>Thermotogati</taxon>
        <taxon>Thermotogota</taxon>
        <taxon>Thermotogae</taxon>
        <taxon>Petrotogales</taxon>
        <taxon>Petrotogaceae</taxon>
        <taxon>Marinitoga</taxon>
    </lineage>
</organism>
<dbReference type="InterPro" id="IPR025669">
    <property type="entry name" value="AAA_dom"/>
</dbReference>
<dbReference type="Proteomes" id="UP001161562">
    <property type="component" value="Plasmid pMO1"/>
</dbReference>
<proteinExistence type="predicted"/>
<dbReference type="InterPro" id="IPR050678">
    <property type="entry name" value="DNA_Partitioning_ATPase"/>
</dbReference>
<keyword evidence="2" id="KW-0614">Plasmid</keyword>
<name>A0A9C7GWE8_9BACT</name>
<sequence>MKVISINNMKGGVGKTFIVFNLATYINFLQKSKKNKKILVIDLDPQANTSENFLDNEQLNYTEDLNISMLFEEDIDIPRWKSLIMPTKFENIDIVPSLLTLAKVENSSINIMDRTSRLKYFIDEYGKNYDYIIIDNPPSTNIFTANALKVAEYIFIPLLPDRLSLVGLDLMFENILIAQKFNKNLKVGGLILNMLDRRYKTHSIILNVLERKFSNYIINPPLGKKADFQTALDMKEPLFKVASTSSKAHIQMAELMKNIIKIVNQEGGV</sequence>
<dbReference type="SUPFAM" id="SSF52540">
    <property type="entry name" value="P-loop containing nucleoside triphosphate hydrolases"/>
    <property type="match status" value="1"/>
</dbReference>